<comment type="caution">
    <text evidence="5">The sequence shown here is derived from an EMBL/GenBank/DDBJ whole genome shotgun (WGS) entry which is preliminary data.</text>
</comment>
<dbReference type="SUPFAM" id="SSF103088">
    <property type="entry name" value="OmpA-like"/>
    <property type="match status" value="1"/>
</dbReference>
<feature type="domain" description="OmpA-like" evidence="4">
    <location>
        <begin position="118"/>
        <end position="236"/>
    </location>
</feature>
<evidence type="ECO:0000256" key="1">
    <source>
        <dbReference type="PROSITE-ProRule" id="PRU00473"/>
    </source>
</evidence>
<feature type="compositionally biased region" description="Low complexity" evidence="2">
    <location>
        <begin position="264"/>
        <end position="279"/>
    </location>
</feature>
<feature type="region of interest" description="Disordered" evidence="2">
    <location>
        <begin position="264"/>
        <end position="325"/>
    </location>
</feature>
<keyword evidence="3" id="KW-0732">Signal</keyword>
<gene>
    <name evidence="5" type="ORF">BGP82_20830</name>
</gene>
<sequence length="325" mass="34201">MSSHKTLALALCLTAATGCASHSPDGSKEGGSSWWPFGSDKVAEQQVKSAVTEKVAKADAKSESASRWWWPFGGEDKQAKGPVVPKIDQKATQAWLDEYEPKLREAIKDSKLELERRDNVLAVTLPVDSSYNPDRPNMLLPMSLGPITRVAKTVEGDPKTAVLVLGHADSSGAAVVNQKLSLERAASVSAIFRLSGLQRDRLTLKGMGSVMPRAANDSAEGRALNRRVEMLLTPQNTMVALLAKYQQATPAPAPASMVAVQDAKAPAAKAAGSKPAAKTAAKKPVAKAKTPAKTAAKKKAAPAKPAAKKATIDKKVAANSPAKTN</sequence>
<feature type="chain" id="PRO_5015670696" evidence="3">
    <location>
        <begin position="21"/>
        <end position="325"/>
    </location>
</feature>
<reference evidence="5 6" key="1">
    <citation type="submission" date="2016-08" db="EMBL/GenBank/DDBJ databases">
        <authorList>
            <person name="Seilhamer J.J."/>
        </authorList>
    </citation>
    <scope>NUCLEOTIDE SEQUENCE [LARGE SCALE GENOMIC DNA]</scope>
    <source>
        <strain evidence="5 6">KH-18-2</strain>
    </source>
</reference>
<dbReference type="RefSeq" id="WP_103470085.1">
    <property type="nucleotide sequence ID" value="NZ_MING01000083.1"/>
</dbReference>
<dbReference type="PROSITE" id="PS51257">
    <property type="entry name" value="PROKAR_LIPOPROTEIN"/>
    <property type="match status" value="1"/>
</dbReference>
<keyword evidence="1" id="KW-0472">Membrane</keyword>
<dbReference type="Pfam" id="PF00691">
    <property type="entry name" value="OmpA"/>
    <property type="match status" value="1"/>
</dbReference>
<dbReference type="InterPro" id="IPR006665">
    <property type="entry name" value="OmpA-like"/>
</dbReference>
<evidence type="ECO:0000313" key="5">
    <source>
        <dbReference type="EMBL" id="POG03708.1"/>
    </source>
</evidence>
<keyword evidence="5" id="KW-0282">Flagellum</keyword>
<keyword evidence="5" id="KW-0969">Cilium</keyword>
<accession>A0A2S3WQL1</accession>
<feature type="signal peptide" evidence="3">
    <location>
        <begin position="1"/>
        <end position="20"/>
    </location>
</feature>
<dbReference type="InterPro" id="IPR036737">
    <property type="entry name" value="OmpA-like_sf"/>
</dbReference>
<dbReference type="CDD" id="cd07185">
    <property type="entry name" value="OmpA_C-like"/>
    <property type="match status" value="1"/>
</dbReference>
<dbReference type="InterPro" id="IPR050330">
    <property type="entry name" value="Bact_OuterMem_StrucFunc"/>
</dbReference>
<evidence type="ECO:0000256" key="2">
    <source>
        <dbReference type="SAM" id="MobiDB-lite"/>
    </source>
</evidence>
<evidence type="ECO:0000259" key="4">
    <source>
        <dbReference type="PROSITE" id="PS51123"/>
    </source>
</evidence>
<dbReference type="Gene3D" id="3.30.1330.60">
    <property type="entry name" value="OmpA-like domain"/>
    <property type="match status" value="1"/>
</dbReference>
<dbReference type="PANTHER" id="PTHR30329">
    <property type="entry name" value="STATOR ELEMENT OF FLAGELLAR MOTOR COMPLEX"/>
    <property type="match status" value="1"/>
</dbReference>
<dbReference type="EMBL" id="MING01000083">
    <property type="protein sequence ID" value="POG03708.1"/>
    <property type="molecule type" value="Genomic_DNA"/>
</dbReference>
<dbReference type="PROSITE" id="PS51123">
    <property type="entry name" value="OMPA_2"/>
    <property type="match status" value="1"/>
</dbReference>
<dbReference type="AlphaFoldDB" id="A0A2S3WQL1"/>
<proteinExistence type="predicted"/>
<dbReference type="PANTHER" id="PTHR30329:SF20">
    <property type="entry name" value="EXPORTED PROTEIN"/>
    <property type="match status" value="1"/>
</dbReference>
<reference evidence="5 6" key="2">
    <citation type="submission" date="2018-03" db="EMBL/GenBank/DDBJ databases">
        <title>Draft genome of Pseudomonas putida strain KH-18-2.</title>
        <authorList>
            <person name="Yoshizawa S."/>
            <person name="Khan N.H."/>
            <person name="Nishimura M."/>
            <person name="Chiura H.X."/>
            <person name="Ogura Y."/>
            <person name="Hayashi T."/>
            <person name="Kogure K."/>
        </authorList>
    </citation>
    <scope>NUCLEOTIDE SEQUENCE [LARGE SCALE GENOMIC DNA]</scope>
    <source>
        <strain evidence="5 6">KH-18-2</strain>
    </source>
</reference>
<name>A0A2S3WQL1_PSEPU</name>
<evidence type="ECO:0000313" key="6">
    <source>
        <dbReference type="Proteomes" id="UP000237378"/>
    </source>
</evidence>
<dbReference type="Proteomes" id="UP000237378">
    <property type="component" value="Unassembled WGS sequence"/>
</dbReference>
<organism evidence="5 6">
    <name type="scientific">Pseudomonas putida</name>
    <name type="common">Arthrobacter siderocapsulatus</name>
    <dbReference type="NCBI Taxonomy" id="303"/>
    <lineage>
        <taxon>Bacteria</taxon>
        <taxon>Pseudomonadati</taxon>
        <taxon>Pseudomonadota</taxon>
        <taxon>Gammaproteobacteria</taxon>
        <taxon>Pseudomonadales</taxon>
        <taxon>Pseudomonadaceae</taxon>
        <taxon>Pseudomonas</taxon>
    </lineage>
</organism>
<keyword evidence="5" id="KW-0966">Cell projection</keyword>
<dbReference type="GO" id="GO:0016020">
    <property type="term" value="C:membrane"/>
    <property type="evidence" value="ECO:0007669"/>
    <property type="project" value="UniProtKB-UniRule"/>
</dbReference>
<protein>
    <submittedName>
        <fullName evidence="5">Flagellar motor protein MotB</fullName>
    </submittedName>
</protein>
<evidence type="ECO:0000256" key="3">
    <source>
        <dbReference type="SAM" id="SignalP"/>
    </source>
</evidence>